<sequence length="218" mass="24515">MSNCLVSISDQAFFTIVTAALEAYSVHHGDPNAEEESKHLETFGNLWGYRSTSGLGEEVFRVVMADVSTAAHRGQGFVIDKQESYDAKSDFVSVYYPELAFLGDYHSHPYTTPGDGIKTELDLERQALYQFSNADFSSVKYQQECGRDYRVGLVATVFERGEGVPRSSKHLDGGSCIRFQYQDMTIWIKAYVWAGVDYRRKSDKMVHLICPNLGFNAS</sequence>
<evidence type="ECO:0008006" key="3">
    <source>
        <dbReference type="Google" id="ProtNLM"/>
    </source>
</evidence>
<comment type="caution">
    <text evidence="1">The sequence shown here is derived from an EMBL/GenBank/DDBJ whole genome shotgun (WGS) entry which is preliminary data.</text>
</comment>
<dbReference type="Gene3D" id="3.40.140.10">
    <property type="entry name" value="Cytidine Deaminase, domain 2"/>
    <property type="match status" value="1"/>
</dbReference>
<keyword evidence="2" id="KW-1185">Reference proteome</keyword>
<dbReference type="RefSeq" id="WP_100688318.1">
    <property type="nucleotide sequence ID" value="NZ_JBHTBD010000004.1"/>
</dbReference>
<name>A0ABW2IVR0_9GAMM</name>
<evidence type="ECO:0000313" key="2">
    <source>
        <dbReference type="Proteomes" id="UP001596506"/>
    </source>
</evidence>
<evidence type="ECO:0000313" key="1">
    <source>
        <dbReference type="EMBL" id="MFC7295341.1"/>
    </source>
</evidence>
<organism evidence="1 2">
    <name type="scientific">Marinobacter aromaticivorans</name>
    <dbReference type="NCBI Taxonomy" id="1494078"/>
    <lineage>
        <taxon>Bacteria</taxon>
        <taxon>Pseudomonadati</taxon>
        <taxon>Pseudomonadota</taxon>
        <taxon>Gammaproteobacteria</taxon>
        <taxon>Pseudomonadales</taxon>
        <taxon>Marinobacteraceae</taxon>
        <taxon>Marinobacter</taxon>
    </lineage>
</organism>
<dbReference type="Proteomes" id="UP001596506">
    <property type="component" value="Unassembled WGS sequence"/>
</dbReference>
<gene>
    <name evidence="1" type="ORF">ACFQQA_11450</name>
</gene>
<accession>A0ABW2IVR0</accession>
<reference evidence="2" key="1">
    <citation type="journal article" date="2019" name="Int. J. Syst. Evol. Microbiol.">
        <title>The Global Catalogue of Microorganisms (GCM) 10K type strain sequencing project: providing services to taxonomists for standard genome sequencing and annotation.</title>
        <authorList>
            <consortium name="The Broad Institute Genomics Platform"/>
            <consortium name="The Broad Institute Genome Sequencing Center for Infectious Disease"/>
            <person name="Wu L."/>
            <person name="Ma J."/>
        </authorList>
    </citation>
    <scope>NUCLEOTIDE SEQUENCE [LARGE SCALE GENOMIC DNA]</scope>
    <source>
        <strain evidence="2">CCUG 60559</strain>
    </source>
</reference>
<dbReference type="EMBL" id="JBHTBD010000004">
    <property type="protein sequence ID" value="MFC7295341.1"/>
    <property type="molecule type" value="Genomic_DNA"/>
</dbReference>
<protein>
    <recommendedName>
        <fullName evidence="3">JAB domain-containing protein</fullName>
    </recommendedName>
</protein>
<proteinExistence type="predicted"/>